<name>A0A5E6M899_9BACT</name>
<evidence type="ECO:0000313" key="9">
    <source>
        <dbReference type="EMBL" id="VVM04621.1"/>
    </source>
</evidence>
<keyword evidence="6 7" id="KW-0472">Membrane</keyword>
<keyword evidence="4 7" id="KW-0812">Transmembrane</keyword>
<feature type="transmembrane region" description="Helical" evidence="7">
    <location>
        <begin position="151"/>
        <end position="172"/>
    </location>
</feature>
<feature type="transmembrane region" description="Helical" evidence="7">
    <location>
        <begin position="23"/>
        <end position="41"/>
    </location>
</feature>
<dbReference type="GO" id="GO:0005886">
    <property type="term" value="C:plasma membrane"/>
    <property type="evidence" value="ECO:0007669"/>
    <property type="project" value="UniProtKB-SubCell"/>
</dbReference>
<dbReference type="EMBL" id="CABFVA020000007">
    <property type="protein sequence ID" value="VVM04621.1"/>
    <property type="molecule type" value="Genomic_DNA"/>
</dbReference>
<evidence type="ECO:0000256" key="4">
    <source>
        <dbReference type="ARBA" id="ARBA00022692"/>
    </source>
</evidence>
<dbReference type="OrthoDB" id="9813426at2"/>
<dbReference type="InterPro" id="IPR032818">
    <property type="entry name" value="DedA-like"/>
</dbReference>
<sequence length="216" mass="23927">MHAFTILAAWEDLLRSLVNDHGIWAYPLLFGIIFCETGLVVTPFLPGDSLLFLLGTFAGQGWLHLPTLLLGLILAAVLGDSMNYWIGLRTGPAIFHDPNARWLNRRHLIRARALCRRYGARAIVIARFIPVLRTFAPFVAGVGTMSYSRFFFWNAAGGITWVALFLLAGFFLGSAPAVQSHLHLFLLLIIALSLLPVVREILLARAVAKARPIPDK</sequence>
<dbReference type="Pfam" id="PF09335">
    <property type="entry name" value="VTT_dom"/>
    <property type="match status" value="1"/>
</dbReference>
<evidence type="ECO:0000256" key="3">
    <source>
        <dbReference type="ARBA" id="ARBA00022475"/>
    </source>
</evidence>
<dbReference type="Proteomes" id="UP000334923">
    <property type="component" value="Unassembled WGS sequence"/>
</dbReference>
<feature type="transmembrane region" description="Helical" evidence="7">
    <location>
        <begin position="184"/>
        <end position="208"/>
    </location>
</feature>
<organism evidence="9 10">
    <name type="scientific">Methylacidimicrobium tartarophylax</name>
    <dbReference type="NCBI Taxonomy" id="1041768"/>
    <lineage>
        <taxon>Bacteria</taxon>
        <taxon>Pseudomonadati</taxon>
        <taxon>Verrucomicrobiota</taxon>
        <taxon>Methylacidimicrobium</taxon>
    </lineage>
</organism>
<evidence type="ECO:0000256" key="6">
    <source>
        <dbReference type="ARBA" id="ARBA00023136"/>
    </source>
</evidence>
<feature type="transmembrane region" description="Helical" evidence="7">
    <location>
        <begin position="61"/>
        <end position="79"/>
    </location>
</feature>
<evidence type="ECO:0000256" key="2">
    <source>
        <dbReference type="ARBA" id="ARBA00010792"/>
    </source>
</evidence>
<dbReference type="PANTHER" id="PTHR30353:SF0">
    <property type="entry name" value="TRANSMEMBRANE PROTEIN"/>
    <property type="match status" value="1"/>
</dbReference>
<evidence type="ECO:0000259" key="8">
    <source>
        <dbReference type="Pfam" id="PF09335"/>
    </source>
</evidence>
<dbReference type="AlphaFoldDB" id="A0A5E6M899"/>
<comment type="similarity">
    <text evidence="2 7">Belongs to the DedA family.</text>
</comment>
<evidence type="ECO:0000256" key="5">
    <source>
        <dbReference type="ARBA" id="ARBA00022989"/>
    </source>
</evidence>
<evidence type="ECO:0000313" key="10">
    <source>
        <dbReference type="Proteomes" id="UP000334923"/>
    </source>
</evidence>
<keyword evidence="5 7" id="KW-1133">Transmembrane helix</keyword>
<feature type="domain" description="VTT" evidence="8">
    <location>
        <begin position="45"/>
        <end position="169"/>
    </location>
</feature>
<dbReference type="RefSeq" id="WP_142659074.1">
    <property type="nucleotide sequence ID" value="NZ_CABFVA020000007.1"/>
</dbReference>
<proteinExistence type="inferred from homology"/>
<reference evidence="9 10" key="1">
    <citation type="submission" date="2019-09" db="EMBL/GenBank/DDBJ databases">
        <authorList>
            <person name="Cremers G."/>
        </authorList>
    </citation>
    <scope>NUCLEOTIDE SEQUENCE [LARGE SCALE GENOMIC DNA]</scope>
    <source>
        <strain evidence="9">4A</strain>
    </source>
</reference>
<evidence type="ECO:0000256" key="1">
    <source>
        <dbReference type="ARBA" id="ARBA00004651"/>
    </source>
</evidence>
<protein>
    <submittedName>
        <fullName evidence="9">Putative membrane protein</fullName>
    </submittedName>
</protein>
<comment type="subcellular location">
    <subcellularLocation>
        <location evidence="1 7">Cell membrane</location>
        <topology evidence="1 7">Multi-pass membrane protein</topology>
    </subcellularLocation>
</comment>
<keyword evidence="10" id="KW-1185">Reference proteome</keyword>
<gene>
    <name evidence="9" type="ORF">MAMT_00193</name>
</gene>
<evidence type="ECO:0000256" key="7">
    <source>
        <dbReference type="RuleBase" id="RU367016"/>
    </source>
</evidence>
<accession>A0A5E6M899</accession>
<dbReference type="PANTHER" id="PTHR30353">
    <property type="entry name" value="INNER MEMBRANE PROTEIN DEDA-RELATED"/>
    <property type="match status" value="1"/>
</dbReference>
<keyword evidence="3 7" id="KW-1003">Cell membrane</keyword>
<dbReference type="InterPro" id="IPR032816">
    <property type="entry name" value="VTT_dom"/>
</dbReference>